<evidence type="ECO:0000313" key="3">
    <source>
        <dbReference type="EMBL" id="WVY93944.1"/>
    </source>
</evidence>
<sequence>MKGGEKIYDYGKEMIYDNGIEDENVDDHIGIVEEMDSFLEGVEGRVIISRMVSDSVIKGMVNAVQEQAAERITEKELEVIELKKVLHGLHVGSGETKTFCSSLHHHESHEAAAHQFPDSVVEPDRYVMSVDSLQIAVHEELSQLKKEINKIKAASSIRTISSGPDLVGLSGILQENMPEKLICVDKAFENLKDVVDSVCERMKVTDRLSKTSLSEWQKEQDFQSEIERMVIRNGIWGLQQEFEQKLCDLSDSESRNCFNQYKEISSLREELDSIFKTLSVSETGHLLSHGSLENAEEWCHNKRVDHFHVKLSTDDLSSSAMEENDKQEPKINKPENLDSASLKHMSKEDLITYITKMRRNHESQVQEKTEENFRLRRQLLKERGSSFPLKKDKEFELLKKKIPDVIAKFNEILDGNEKVHQFSENIEYLSSLKDRLDFLESENHQLKETLSDKKKEFRSLSSQVSAAEEKLSQEQLIEKNLLQTIQRLEDDIEDAHSQVSVIQDVYKCLFDGIVSEFRYCTEELRLKSSFMQEMYEVLLQEAFHSAQASSGLGIEEAEMESTMMQGLLDINHIIFKETLVNADEALKLEVSEKEKLRYEVHTLKSVVEEKEKLIKGAEDALIQEKQKVQFSSEQLDSLRVEIAHQHKLVEEKSEELDVTNGNLVAALKEIKQYDEQMHQLQKNLEQRTNKLREIEEERRVHFSLTQKQQEALNLFEAKERETRKQMESTINLIHKLLTMITDFEARVNKDISRNRLRLENIRSEFHWINNQANLLKTMGLVYKQRLETRSSDLAKAETEIAIKACVSESADKVDLLGDEVDTLLRLLEKIYIALDHYSPILQHYPGGEMKRVETWALYSCLAPAHSRVDMTSVTNCQNGNHEI</sequence>
<dbReference type="InterPro" id="IPR037490">
    <property type="entry name" value="WAP"/>
</dbReference>
<dbReference type="PANTHER" id="PTHR33883">
    <property type="entry name" value="WPP DOMAIN-ASSOCIATED PROTEIN"/>
    <property type="match status" value="1"/>
</dbReference>
<evidence type="ECO:0008006" key="5">
    <source>
        <dbReference type="Google" id="ProtNLM"/>
    </source>
</evidence>
<dbReference type="Proteomes" id="UP001374535">
    <property type="component" value="Chromosome 10"/>
</dbReference>
<gene>
    <name evidence="3" type="ORF">V8G54_033032</name>
</gene>
<organism evidence="3 4">
    <name type="scientific">Vigna mungo</name>
    <name type="common">Black gram</name>
    <name type="synonym">Phaseolus mungo</name>
    <dbReference type="NCBI Taxonomy" id="3915"/>
    <lineage>
        <taxon>Eukaryota</taxon>
        <taxon>Viridiplantae</taxon>
        <taxon>Streptophyta</taxon>
        <taxon>Embryophyta</taxon>
        <taxon>Tracheophyta</taxon>
        <taxon>Spermatophyta</taxon>
        <taxon>Magnoliopsida</taxon>
        <taxon>eudicotyledons</taxon>
        <taxon>Gunneridae</taxon>
        <taxon>Pentapetalae</taxon>
        <taxon>rosids</taxon>
        <taxon>fabids</taxon>
        <taxon>Fabales</taxon>
        <taxon>Fabaceae</taxon>
        <taxon>Papilionoideae</taxon>
        <taxon>50 kb inversion clade</taxon>
        <taxon>NPAAA clade</taxon>
        <taxon>indigoferoid/millettioid clade</taxon>
        <taxon>Phaseoleae</taxon>
        <taxon>Vigna</taxon>
    </lineage>
</organism>
<reference evidence="3 4" key="1">
    <citation type="journal article" date="2023" name="Life. Sci Alliance">
        <title>Evolutionary insights into 3D genome organization and epigenetic landscape of Vigna mungo.</title>
        <authorList>
            <person name="Junaid A."/>
            <person name="Singh B."/>
            <person name="Bhatia S."/>
        </authorList>
    </citation>
    <scope>NUCLEOTIDE SEQUENCE [LARGE SCALE GENOMIC DNA]</scope>
    <source>
        <strain evidence="3">Urdbean</strain>
    </source>
</reference>
<proteinExistence type="predicted"/>
<feature type="compositionally biased region" description="Basic and acidic residues" evidence="2">
    <location>
        <begin position="323"/>
        <end position="336"/>
    </location>
</feature>
<keyword evidence="1" id="KW-0175">Coiled coil</keyword>
<dbReference type="EMBL" id="CP144691">
    <property type="protein sequence ID" value="WVY93944.1"/>
    <property type="molecule type" value="Genomic_DNA"/>
</dbReference>
<name>A0AAQ3MP18_VIGMU</name>
<protein>
    <recommendedName>
        <fullName evidence="5">WPP domain-associated protein</fullName>
    </recommendedName>
</protein>
<evidence type="ECO:0000256" key="2">
    <source>
        <dbReference type="SAM" id="MobiDB-lite"/>
    </source>
</evidence>
<evidence type="ECO:0000313" key="4">
    <source>
        <dbReference type="Proteomes" id="UP001374535"/>
    </source>
</evidence>
<keyword evidence="4" id="KW-1185">Reference proteome</keyword>
<dbReference type="PANTHER" id="PTHR33883:SF10">
    <property type="entry name" value="WPP DOMAIN-ASSOCIATED PROTEIN"/>
    <property type="match status" value="1"/>
</dbReference>
<feature type="coiled-coil region" evidence="1">
    <location>
        <begin position="429"/>
        <end position="505"/>
    </location>
</feature>
<feature type="region of interest" description="Disordered" evidence="2">
    <location>
        <begin position="315"/>
        <end position="336"/>
    </location>
</feature>
<dbReference type="AlphaFoldDB" id="A0AAQ3MP18"/>
<feature type="coiled-coil region" evidence="1">
    <location>
        <begin position="663"/>
        <end position="697"/>
    </location>
</feature>
<accession>A0AAQ3MP18</accession>
<evidence type="ECO:0000256" key="1">
    <source>
        <dbReference type="SAM" id="Coils"/>
    </source>
</evidence>